<feature type="region of interest" description="Disordered" evidence="1">
    <location>
        <begin position="52"/>
        <end position="156"/>
    </location>
</feature>
<organism evidence="2 3">
    <name type="scientific">Peronospora matthiolae</name>
    <dbReference type="NCBI Taxonomy" id="2874970"/>
    <lineage>
        <taxon>Eukaryota</taxon>
        <taxon>Sar</taxon>
        <taxon>Stramenopiles</taxon>
        <taxon>Oomycota</taxon>
        <taxon>Peronosporomycetes</taxon>
        <taxon>Peronosporales</taxon>
        <taxon>Peronosporaceae</taxon>
        <taxon>Peronospora</taxon>
    </lineage>
</organism>
<name>A0AAV1UG28_9STRA</name>
<gene>
    <name evidence="2" type="ORF">PM001_LOCUS18646</name>
</gene>
<protein>
    <submittedName>
        <fullName evidence="2">Uncharacterized protein</fullName>
    </submittedName>
</protein>
<dbReference type="EMBL" id="CAKLBY020000194">
    <property type="protein sequence ID" value="CAK7933496.1"/>
    <property type="molecule type" value="Genomic_DNA"/>
</dbReference>
<accession>A0AAV1UG28</accession>
<evidence type="ECO:0000313" key="3">
    <source>
        <dbReference type="Proteomes" id="UP001162060"/>
    </source>
</evidence>
<dbReference type="AlphaFoldDB" id="A0AAV1UG28"/>
<feature type="compositionally biased region" description="Polar residues" evidence="1">
    <location>
        <begin position="62"/>
        <end position="89"/>
    </location>
</feature>
<sequence>MAKCSYTAEQLSGPGSRVANDREISGLEDLATPLSSLDDLKEAAAIRLKLQQDQDERRQAAVESTSSVSGTPKTSETTIFSAGTSQNPSDVCGTAPVPKRKWVTVPIRRSDKLQSRRKTPATRNTVAPSFYAGLGEWPEDTDVYRPVHPPHVSRTG</sequence>
<comment type="caution">
    <text evidence="2">The sequence shown here is derived from an EMBL/GenBank/DDBJ whole genome shotgun (WGS) entry which is preliminary data.</text>
</comment>
<dbReference type="Proteomes" id="UP001162060">
    <property type="component" value="Unassembled WGS sequence"/>
</dbReference>
<evidence type="ECO:0000313" key="2">
    <source>
        <dbReference type="EMBL" id="CAK7933496.1"/>
    </source>
</evidence>
<reference evidence="2" key="1">
    <citation type="submission" date="2024-01" db="EMBL/GenBank/DDBJ databases">
        <authorList>
            <person name="Webb A."/>
        </authorList>
    </citation>
    <scope>NUCLEOTIDE SEQUENCE</scope>
    <source>
        <strain evidence="2">Pm1</strain>
    </source>
</reference>
<feature type="region of interest" description="Disordered" evidence="1">
    <location>
        <begin position="1"/>
        <end position="20"/>
    </location>
</feature>
<proteinExistence type="predicted"/>
<evidence type="ECO:0000256" key="1">
    <source>
        <dbReference type="SAM" id="MobiDB-lite"/>
    </source>
</evidence>